<name>A0AAW1THC3_9CUCU</name>
<dbReference type="Pfam" id="PF05485">
    <property type="entry name" value="THAP"/>
    <property type="match status" value="1"/>
</dbReference>
<keyword evidence="5" id="KW-0862">Zinc</keyword>
<evidence type="ECO:0000256" key="12">
    <source>
        <dbReference type="PROSITE-ProRule" id="PRU00309"/>
    </source>
</evidence>
<evidence type="ECO:0000256" key="5">
    <source>
        <dbReference type="ARBA" id="ARBA00022833"/>
    </source>
</evidence>
<evidence type="ECO:0000256" key="6">
    <source>
        <dbReference type="ARBA" id="ARBA00023015"/>
    </source>
</evidence>
<gene>
    <name evidence="14" type="ORF">WA026_003301</name>
</gene>
<evidence type="ECO:0000256" key="10">
    <source>
        <dbReference type="ARBA" id="ARBA00023242"/>
    </source>
</evidence>
<evidence type="ECO:0000313" key="15">
    <source>
        <dbReference type="Proteomes" id="UP001431783"/>
    </source>
</evidence>
<evidence type="ECO:0000256" key="4">
    <source>
        <dbReference type="ARBA" id="ARBA00022771"/>
    </source>
</evidence>
<dbReference type="InterPro" id="IPR006612">
    <property type="entry name" value="THAP_Znf"/>
</dbReference>
<reference evidence="14 15" key="1">
    <citation type="submission" date="2023-03" db="EMBL/GenBank/DDBJ databases">
        <title>Genome insight into feeding habits of ladybird beetles.</title>
        <authorList>
            <person name="Li H.-S."/>
            <person name="Huang Y.-H."/>
            <person name="Pang H."/>
        </authorList>
    </citation>
    <scope>NUCLEOTIDE SEQUENCE [LARGE SCALE GENOMIC DNA]</scope>
    <source>
        <strain evidence="14">SYSU_2023b</strain>
        <tissue evidence="14">Whole body</tissue>
    </source>
</reference>
<dbReference type="InterPro" id="IPR026516">
    <property type="entry name" value="THAP1/10"/>
</dbReference>
<evidence type="ECO:0000256" key="11">
    <source>
        <dbReference type="ARBA" id="ARBA00023306"/>
    </source>
</evidence>
<keyword evidence="4 12" id="KW-0863">Zinc-finger</keyword>
<organism evidence="14 15">
    <name type="scientific">Henosepilachna vigintioctopunctata</name>
    <dbReference type="NCBI Taxonomy" id="420089"/>
    <lineage>
        <taxon>Eukaryota</taxon>
        <taxon>Metazoa</taxon>
        <taxon>Ecdysozoa</taxon>
        <taxon>Arthropoda</taxon>
        <taxon>Hexapoda</taxon>
        <taxon>Insecta</taxon>
        <taxon>Pterygota</taxon>
        <taxon>Neoptera</taxon>
        <taxon>Endopterygota</taxon>
        <taxon>Coleoptera</taxon>
        <taxon>Polyphaga</taxon>
        <taxon>Cucujiformia</taxon>
        <taxon>Coccinelloidea</taxon>
        <taxon>Coccinellidae</taxon>
        <taxon>Epilachninae</taxon>
        <taxon>Epilachnini</taxon>
        <taxon>Henosepilachna</taxon>
    </lineage>
</organism>
<protein>
    <recommendedName>
        <fullName evidence="13">THAP-type domain-containing protein</fullName>
    </recommendedName>
</protein>
<comment type="similarity">
    <text evidence="2">Belongs to the THAP1 family.</text>
</comment>
<dbReference type="PROSITE" id="PS50950">
    <property type="entry name" value="ZF_THAP"/>
    <property type="match status" value="1"/>
</dbReference>
<keyword evidence="3" id="KW-0479">Metal-binding</keyword>
<keyword evidence="11" id="KW-0131">Cell cycle</keyword>
<feature type="domain" description="THAP-type" evidence="13">
    <location>
        <begin position="1"/>
        <end position="95"/>
    </location>
</feature>
<dbReference type="GO" id="GO:0005654">
    <property type="term" value="C:nucleoplasm"/>
    <property type="evidence" value="ECO:0007669"/>
    <property type="project" value="UniProtKB-SubCell"/>
</dbReference>
<dbReference type="InterPro" id="IPR038441">
    <property type="entry name" value="THAP_Znf_sf"/>
</dbReference>
<dbReference type="EMBL" id="JARQZJ010000001">
    <property type="protein sequence ID" value="KAK9869546.1"/>
    <property type="molecule type" value="Genomic_DNA"/>
</dbReference>
<keyword evidence="15" id="KW-1185">Reference proteome</keyword>
<evidence type="ECO:0000259" key="13">
    <source>
        <dbReference type="PROSITE" id="PS50950"/>
    </source>
</evidence>
<dbReference type="Gene3D" id="6.20.210.20">
    <property type="entry name" value="THAP domain"/>
    <property type="match status" value="1"/>
</dbReference>
<dbReference type="SUPFAM" id="SSF57716">
    <property type="entry name" value="Glucocorticoid receptor-like (DNA-binding domain)"/>
    <property type="match status" value="1"/>
</dbReference>
<dbReference type="SMART" id="SM00692">
    <property type="entry name" value="DM3"/>
    <property type="match status" value="1"/>
</dbReference>
<dbReference type="AlphaFoldDB" id="A0AAW1THC3"/>
<sequence>MTFKCCVPGCNGNYKNGPRVGLFSFPKDKTLHSKWINAIGGPDFKPKKFSKVCQLHFAEEDLIRVSCQKDSITGQIYSVVLKHARRKEGSIPTLFPAKVDCAPRQLFDEATNTVDSILRAGKLSRDNQLKIKLLGRPTPVLNMEYTEEAEKQDTKRFSKDIYSHHYWICGCPFRNALFCFPCLLFFQTSVDSIWNTVGETDLINLQQSINNHKTSKNHLSACVYLSLLGRRRLYQLNPSEMQEIARHNQTVAQNRQLLSKIINWLKFRATFALETGTHNEKYIFKNDLFKDKIDYNSDLDNLLKSSKSTLFKGSSEDFQNEVLYCMKAVCEEEICTQISEAEFLAIECNETNNIGNECELVLTLRYIYRRKTVERFWCFFNVMDDTATLTSSIQAQLDHILKDNNDKLIAQSYKLSRIPSEQIADVEVKMLEKYPAAHVIHSYTNEMDLLLQSLPRRNGNFRMFFSKLFEFPRFFSKSKNVCDVVERICKAKLTRIPPKSWTCNKKLVHIVFANKEDLSLCLREISNECERVSIVRKAIALRKILNDPDFTFWLSYFDKLNPYIEVLLQHFQSKDTLNDDYKTNLINGSQCYVMYLGV</sequence>
<keyword evidence="6" id="KW-0805">Transcription regulation</keyword>
<keyword evidence="10" id="KW-0539">Nucleus</keyword>
<comment type="subcellular location">
    <subcellularLocation>
        <location evidence="1">Nucleus</location>
        <location evidence="1">Nucleoplasm</location>
    </subcellularLocation>
</comment>
<dbReference type="SMART" id="SM00980">
    <property type="entry name" value="THAP"/>
    <property type="match status" value="1"/>
</dbReference>
<proteinExistence type="inferred from homology"/>
<dbReference type="Proteomes" id="UP001431783">
    <property type="component" value="Unassembled WGS sequence"/>
</dbReference>
<evidence type="ECO:0000313" key="14">
    <source>
        <dbReference type="EMBL" id="KAK9869546.1"/>
    </source>
</evidence>
<dbReference type="PANTHER" id="PTHR46600:SF1">
    <property type="entry name" value="THAP DOMAIN-CONTAINING PROTEIN 1"/>
    <property type="match status" value="1"/>
</dbReference>
<evidence type="ECO:0000256" key="3">
    <source>
        <dbReference type="ARBA" id="ARBA00022723"/>
    </source>
</evidence>
<keyword evidence="7" id="KW-0175">Coiled coil</keyword>
<accession>A0AAW1THC3</accession>
<evidence type="ECO:0000256" key="1">
    <source>
        <dbReference type="ARBA" id="ARBA00004642"/>
    </source>
</evidence>
<evidence type="ECO:0000256" key="7">
    <source>
        <dbReference type="ARBA" id="ARBA00023054"/>
    </source>
</evidence>
<dbReference type="GO" id="GO:0008270">
    <property type="term" value="F:zinc ion binding"/>
    <property type="evidence" value="ECO:0007669"/>
    <property type="project" value="UniProtKB-KW"/>
</dbReference>
<dbReference type="PANTHER" id="PTHR46600">
    <property type="entry name" value="THAP DOMAIN-CONTAINING"/>
    <property type="match status" value="1"/>
</dbReference>
<comment type="caution">
    <text evidence="14">The sequence shown here is derived from an EMBL/GenBank/DDBJ whole genome shotgun (WGS) entry which is preliminary data.</text>
</comment>
<dbReference type="GO" id="GO:0043565">
    <property type="term" value="F:sequence-specific DNA binding"/>
    <property type="evidence" value="ECO:0007669"/>
    <property type="project" value="InterPro"/>
</dbReference>
<evidence type="ECO:0000256" key="2">
    <source>
        <dbReference type="ARBA" id="ARBA00006177"/>
    </source>
</evidence>
<evidence type="ECO:0000256" key="9">
    <source>
        <dbReference type="ARBA" id="ARBA00023163"/>
    </source>
</evidence>
<evidence type="ECO:0000256" key="8">
    <source>
        <dbReference type="ARBA" id="ARBA00023125"/>
    </source>
</evidence>
<keyword evidence="9" id="KW-0804">Transcription</keyword>
<keyword evidence="8 12" id="KW-0238">DNA-binding</keyword>